<feature type="region of interest" description="Disordered" evidence="1">
    <location>
        <begin position="112"/>
        <end position="132"/>
    </location>
</feature>
<keyword evidence="3" id="KW-1185">Reference proteome</keyword>
<evidence type="ECO:0008006" key="4">
    <source>
        <dbReference type="Google" id="ProtNLM"/>
    </source>
</evidence>
<organism evidence="2 3">
    <name type="scientific">Prorocentrum cordatum</name>
    <dbReference type="NCBI Taxonomy" id="2364126"/>
    <lineage>
        <taxon>Eukaryota</taxon>
        <taxon>Sar</taxon>
        <taxon>Alveolata</taxon>
        <taxon>Dinophyceae</taxon>
        <taxon>Prorocentrales</taxon>
        <taxon>Prorocentraceae</taxon>
        <taxon>Prorocentrum</taxon>
    </lineage>
</organism>
<sequence>ALPAVRVEVGAAAACVASAFVVGDQKIELHLSRRKNRESRSEMARQCWCDECAVTCPVHVLGAWLVGEPAHQPIWAAWSPGAARARLRRALGELGRHDAEFIGTHAFQAAGTRRDTSAKADRSNGAPRAAGREAGISPAWMKYLTVSRLERQSVAEAHLAESSSDDGDG</sequence>
<feature type="non-terminal residue" evidence="2">
    <location>
        <position position="1"/>
    </location>
</feature>
<dbReference type="Proteomes" id="UP001189429">
    <property type="component" value="Unassembled WGS sequence"/>
</dbReference>
<proteinExistence type="predicted"/>
<protein>
    <recommendedName>
        <fullName evidence="4">4Fe-4S ferredoxin-type domain-containing protein</fullName>
    </recommendedName>
</protein>
<dbReference type="EMBL" id="CAUYUJ010005443">
    <property type="protein sequence ID" value="CAK0813666.1"/>
    <property type="molecule type" value="Genomic_DNA"/>
</dbReference>
<feature type="compositionally biased region" description="Basic and acidic residues" evidence="1">
    <location>
        <begin position="112"/>
        <end position="122"/>
    </location>
</feature>
<gene>
    <name evidence="2" type="ORF">PCOR1329_LOCUS17498</name>
</gene>
<evidence type="ECO:0000313" key="2">
    <source>
        <dbReference type="EMBL" id="CAK0813666.1"/>
    </source>
</evidence>
<evidence type="ECO:0000256" key="1">
    <source>
        <dbReference type="SAM" id="MobiDB-lite"/>
    </source>
</evidence>
<name>A0ABN9R4F8_9DINO</name>
<reference evidence="2" key="1">
    <citation type="submission" date="2023-10" db="EMBL/GenBank/DDBJ databases">
        <authorList>
            <person name="Chen Y."/>
            <person name="Shah S."/>
            <person name="Dougan E. K."/>
            <person name="Thang M."/>
            <person name="Chan C."/>
        </authorList>
    </citation>
    <scope>NUCLEOTIDE SEQUENCE [LARGE SCALE GENOMIC DNA]</scope>
</reference>
<evidence type="ECO:0000313" key="3">
    <source>
        <dbReference type="Proteomes" id="UP001189429"/>
    </source>
</evidence>
<comment type="caution">
    <text evidence="2">The sequence shown here is derived from an EMBL/GenBank/DDBJ whole genome shotgun (WGS) entry which is preliminary data.</text>
</comment>
<accession>A0ABN9R4F8</accession>